<dbReference type="AlphaFoldDB" id="A0A3S5CGY1"/>
<proteinExistence type="predicted"/>
<accession>A0A3S5CGY1</accession>
<gene>
    <name evidence="2" type="ORF">PXEA_LOCUS13809</name>
</gene>
<comment type="caution">
    <text evidence="2">The sequence shown here is derived from an EMBL/GenBank/DDBJ whole genome shotgun (WGS) entry which is preliminary data.</text>
</comment>
<evidence type="ECO:0000313" key="2">
    <source>
        <dbReference type="EMBL" id="VEL20369.1"/>
    </source>
</evidence>
<evidence type="ECO:0000256" key="1">
    <source>
        <dbReference type="SAM" id="Phobius"/>
    </source>
</evidence>
<keyword evidence="1" id="KW-1133">Transmembrane helix</keyword>
<organism evidence="2 3">
    <name type="scientific">Protopolystoma xenopodis</name>
    <dbReference type="NCBI Taxonomy" id="117903"/>
    <lineage>
        <taxon>Eukaryota</taxon>
        <taxon>Metazoa</taxon>
        <taxon>Spiralia</taxon>
        <taxon>Lophotrochozoa</taxon>
        <taxon>Platyhelminthes</taxon>
        <taxon>Monogenea</taxon>
        <taxon>Polyopisthocotylea</taxon>
        <taxon>Polystomatidea</taxon>
        <taxon>Polystomatidae</taxon>
        <taxon>Protopolystoma</taxon>
    </lineage>
</organism>
<reference evidence="2" key="1">
    <citation type="submission" date="2018-11" db="EMBL/GenBank/DDBJ databases">
        <authorList>
            <consortium name="Pathogen Informatics"/>
        </authorList>
    </citation>
    <scope>NUCLEOTIDE SEQUENCE</scope>
</reference>
<keyword evidence="1" id="KW-0812">Transmembrane</keyword>
<sequence>MDQTTPLISTNIRISQKYRLMNCQVGTRTSRSRSMLPSSTVHDTFALYFIHLAFAVQILLILF</sequence>
<protein>
    <submittedName>
        <fullName evidence="2">Uncharacterized protein</fullName>
    </submittedName>
</protein>
<name>A0A3S5CGY1_9PLAT</name>
<evidence type="ECO:0000313" key="3">
    <source>
        <dbReference type="Proteomes" id="UP000784294"/>
    </source>
</evidence>
<dbReference type="Proteomes" id="UP000784294">
    <property type="component" value="Unassembled WGS sequence"/>
</dbReference>
<keyword evidence="1" id="KW-0472">Membrane</keyword>
<dbReference type="EMBL" id="CAAALY010046099">
    <property type="protein sequence ID" value="VEL20369.1"/>
    <property type="molecule type" value="Genomic_DNA"/>
</dbReference>
<keyword evidence="3" id="KW-1185">Reference proteome</keyword>
<feature type="transmembrane region" description="Helical" evidence="1">
    <location>
        <begin position="45"/>
        <end position="62"/>
    </location>
</feature>